<protein>
    <recommendedName>
        <fullName evidence="2">Biotin transporter</fullName>
    </recommendedName>
</protein>
<comment type="caution">
    <text evidence="4">The sequence shown here is derived from an EMBL/GenBank/DDBJ whole genome shotgun (WGS) entry which is preliminary data.</text>
</comment>
<organism evidence="4 5">
    <name type="scientific">Anaeromicrobium sediminis</name>
    <dbReference type="NCBI Taxonomy" id="1478221"/>
    <lineage>
        <taxon>Bacteria</taxon>
        <taxon>Bacillati</taxon>
        <taxon>Bacillota</taxon>
        <taxon>Clostridia</taxon>
        <taxon>Peptostreptococcales</taxon>
        <taxon>Thermotaleaceae</taxon>
        <taxon>Anaeromicrobium</taxon>
    </lineage>
</organism>
<feature type="transmembrane region" description="Helical" evidence="3">
    <location>
        <begin position="110"/>
        <end position="130"/>
    </location>
</feature>
<keyword evidence="2" id="KW-1003">Cell membrane</keyword>
<evidence type="ECO:0000256" key="3">
    <source>
        <dbReference type="SAM" id="Phobius"/>
    </source>
</evidence>
<evidence type="ECO:0000256" key="1">
    <source>
        <dbReference type="ARBA" id="ARBA00010692"/>
    </source>
</evidence>
<keyword evidence="3" id="KW-1133">Transmembrane helix</keyword>
<dbReference type="InterPro" id="IPR003784">
    <property type="entry name" value="BioY"/>
</dbReference>
<proteinExistence type="inferred from homology"/>
<keyword evidence="2" id="KW-0813">Transport</keyword>
<keyword evidence="3" id="KW-0812">Transmembrane</keyword>
<keyword evidence="2 3" id="KW-0472">Membrane</keyword>
<sequence length="190" mass="20895">MKTRELILVGLFAALTAIGAFIQIPGPVVPFTLQYVFCAFAGILLGRRLGLYSQLLYVGIGLIGVPVFTKGGGPTYVLIPTFGYLLGFILCATVIGFLIERQEKYTFFSLLKCVLPGLGVVYMVGVPYLYVILKYYLSKPISFNNAMQFGFYPFIIQDIVLSCIVALVASRVIPSLKRAGYFQAHIKKVA</sequence>
<dbReference type="RefSeq" id="WP_095135403.1">
    <property type="nucleotide sequence ID" value="NZ_NIBG01000026.1"/>
</dbReference>
<evidence type="ECO:0000313" key="5">
    <source>
        <dbReference type="Proteomes" id="UP000216024"/>
    </source>
</evidence>
<dbReference type="GO" id="GO:0005886">
    <property type="term" value="C:plasma membrane"/>
    <property type="evidence" value="ECO:0007669"/>
    <property type="project" value="UniProtKB-SubCell"/>
</dbReference>
<dbReference type="GO" id="GO:0015225">
    <property type="term" value="F:biotin transmembrane transporter activity"/>
    <property type="evidence" value="ECO:0007669"/>
    <property type="project" value="UniProtKB-UniRule"/>
</dbReference>
<accession>A0A267MEV6</accession>
<evidence type="ECO:0000256" key="2">
    <source>
        <dbReference type="PIRNR" id="PIRNR016661"/>
    </source>
</evidence>
<dbReference type="AlphaFoldDB" id="A0A267MEV6"/>
<feature type="transmembrane region" description="Helical" evidence="3">
    <location>
        <begin position="29"/>
        <end position="46"/>
    </location>
</feature>
<dbReference type="PANTHER" id="PTHR34295:SF1">
    <property type="entry name" value="BIOTIN TRANSPORTER BIOY"/>
    <property type="match status" value="1"/>
</dbReference>
<feature type="transmembrane region" description="Helical" evidence="3">
    <location>
        <begin position="51"/>
        <end position="69"/>
    </location>
</feature>
<gene>
    <name evidence="4" type="ORF">CCE28_19155</name>
</gene>
<dbReference type="OrthoDB" id="9803495at2"/>
<reference evidence="4 5" key="1">
    <citation type="submission" date="2017-06" db="EMBL/GenBank/DDBJ databases">
        <title>Draft genome sequence of anaerobic fermentative bacterium Anaeromicrobium sediminis DY2726D isolated from West Pacific Ocean sediments.</title>
        <authorList>
            <person name="Zeng X."/>
        </authorList>
    </citation>
    <scope>NUCLEOTIDE SEQUENCE [LARGE SCALE GENOMIC DNA]</scope>
    <source>
        <strain evidence="4 5">DY2726D</strain>
    </source>
</reference>
<comment type="similarity">
    <text evidence="1 2">Belongs to the BioY family.</text>
</comment>
<dbReference type="Pfam" id="PF02632">
    <property type="entry name" value="BioY"/>
    <property type="match status" value="1"/>
</dbReference>
<feature type="transmembrane region" description="Helical" evidence="3">
    <location>
        <begin position="75"/>
        <end position="98"/>
    </location>
</feature>
<dbReference type="Gene3D" id="1.10.1760.20">
    <property type="match status" value="1"/>
</dbReference>
<dbReference type="EMBL" id="NIBG01000026">
    <property type="protein sequence ID" value="PAB57415.1"/>
    <property type="molecule type" value="Genomic_DNA"/>
</dbReference>
<dbReference type="Proteomes" id="UP000216024">
    <property type="component" value="Unassembled WGS sequence"/>
</dbReference>
<keyword evidence="5" id="KW-1185">Reference proteome</keyword>
<evidence type="ECO:0000313" key="4">
    <source>
        <dbReference type="EMBL" id="PAB57415.1"/>
    </source>
</evidence>
<feature type="transmembrane region" description="Helical" evidence="3">
    <location>
        <begin position="150"/>
        <end position="169"/>
    </location>
</feature>
<dbReference type="PIRSF" id="PIRSF016661">
    <property type="entry name" value="BioY"/>
    <property type="match status" value="1"/>
</dbReference>
<comment type="subcellular location">
    <subcellularLocation>
        <location evidence="2">Cell membrane</location>
        <topology evidence="2">Multi-pass membrane protein</topology>
    </subcellularLocation>
</comment>
<name>A0A267MEV6_9FIRM</name>
<dbReference type="PANTHER" id="PTHR34295">
    <property type="entry name" value="BIOTIN TRANSPORTER BIOY"/>
    <property type="match status" value="1"/>
</dbReference>